<protein>
    <submittedName>
        <fullName evidence="1">DNA phosphorothioation-associated putative methyltransferase</fullName>
    </submittedName>
</protein>
<name>A0ABS6UJV0_9PSEU</name>
<dbReference type="GO" id="GO:0008168">
    <property type="term" value="F:methyltransferase activity"/>
    <property type="evidence" value="ECO:0007669"/>
    <property type="project" value="UniProtKB-KW"/>
</dbReference>
<accession>A0ABS6UJV0</accession>
<comment type="caution">
    <text evidence="1">The sequence shown here is derived from an EMBL/GenBank/DDBJ whole genome shotgun (WGS) entry which is preliminary data.</text>
</comment>
<dbReference type="NCBIfam" id="TIGR04096">
    <property type="entry name" value="dnd_rel_methyl"/>
    <property type="match status" value="1"/>
</dbReference>
<keyword evidence="2" id="KW-1185">Reference proteome</keyword>
<sequence length="483" mass="53603">MTAPIRVRRDRAAMHRAALSLPARTALEDGVLAGDDVLDFGCGHGGDVERLSSAGLNVRGWDPVLRPEPEPTAADAVLCTYVVNTIEDPAERVQVLHRVWALARRVLVLSARTTHDARRLTGAVLADGTVTSRQTFQRPFQPTELLSWVSEQLGVRALPAAPGVAYVFRDDTARLDHLARRYAGAMERTAALSGELLDVLVDWLHSRGRLPLPEEAPEVGRQARRAFGSLANARAAAAAAADPAAVAAARHRQQVDLLVLLAVEAFHGSRRLSGLPASYQADCRALYDSFRVACSRADWLLWALSQPDQLRRAVRASRVGKLTPTALYVHARTERQLPALLRVYAVCGELVAGRPGTANLLKLHHDRSAVSFLTYPDFDANAHPRLQESLTIDLRRQRADWQDWSGQENRPLLHRKEEFLHEDDQRWALYSRLTRQEVRAGLYRQPSIIGRENGWEQVLTDAGYAVKGHRLIRRHSTSQEGGT</sequence>
<dbReference type="GO" id="GO:0032259">
    <property type="term" value="P:methylation"/>
    <property type="evidence" value="ECO:0007669"/>
    <property type="project" value="UniProtKB-KW"/>
</dbReference>
<organism evidence="1 2">
    <name type="scientific">Pseudonocardia oceani</name>
    <dbReference type="NCBI Taxonomy" id="2792013"/>
    <lineage>
        <taxon>Bacteria</taxon>
        <taxon>Bacillati</taxon>
        <taxon>Actinomycetota</taxon>
        <taxon>Actinomycetes</taxon>
        <taxon>Pseudonocardiales</taxon>
        <taxon>Pseudonocardiaceae</taxon>
        <taxon>Pseudonocardia</taxon>
    </lineage>
</organism>
<keyword evidence="1" id="KW-0808">Transferase</keyword>
<dbReference type="EMBL" id="JADQDF010000002">
    <property type="protein sequence ID" value="MBW0132520.1"/>
    <property type="molecule type" value="Genomic_DNA"/>
</dbReference>
<dbReference type="RefSeq" id="WP_218589618.1">
    <property type="nucleotide sequence ID" value="NZ_JADQDE010000108.1"/>
</dbReference>
<dbReference type="InterPro" id="IPR024019">
    <property type="entry name" value="CHP04096"/>
</dbReference>
<reference evidence="1 2" key="1">
    <citation type="submission" date="2020-11" db="EMBL/GenBank/DDBJ databases">
        <title>Pseudonocardia abyssalis sp. nov. and Pseudonocardia oceani sp. nov., description and phylogenomic analysis of two novel actinomycetes isolated from the deep Southern Ocean.</title>
        <authorList>
            <person name="Parra J."/>
        </authorList>
    </citation>
    <scope>NUCLEOTIDE SEQUENCE [LARGE SCALE GENOMIC DNA]</scope>
    <source>
        <strain evidence="2">KRD185</strain>
    </source>
</reference>
<evidence type="ECO:0000313" key="1">
    <source>
        <dbReference type="EMBL" id="MBW0132520.1"/>
    </source>
</evidence>
<gene>
    <name evidence="1" type="ORF">I4I82_33275</name>
</gene>
<keyword evidence="1" id="KW-0489">Methyltransferase</keyword>
<proteinExistence type="predicted"/>
<evidence type="ECO:0000313" key="2">
    <source>
        <dbReference type="Proteomes" id="UP000694300"/>
    </source>
</evidence>
<dbReference type="Proteomes" id="UP000694300">
    <property type="component" value="Unassembled WGS sequence"/>
</dbReference>